<reference evidence="2 3" key="1">
    <citation type="journal article" date="2019" name="Microbiol. Resour. Announc.">
        <title>Draft Genome Sequence of Comamonas testosteroni TA441, a Bacterium That Has a Cryptic Phenol Degradation Gene Cluster.</title>
        <authorList>
            <person name="Arai H."/>
            <person name="Ishii M."/>
        </authorList>
    </citation>
    <scope>NUCLEOTIDE SEQUENCE [LARGE SCALE GENOMIC DNA]</scope>
    <source>
        <strain evidence="2 3">TA441</strain>
    </source>
</reference>
<gene>
    <name evidence="2" type="ORF">CTTA_4893</name>
</gene>
<evidence type="ECO:0000313" key="3">
    <source>
        <dbReference type="Proteomes" id="UP000323105"/>
    </source>
</evidence>
<keyword evidence="1" id="KW-0812">Transmembrane</keyword>
<evidence type="ECO:0000256" key="1">
    <source>
        <dbReference type="SAM" id="Phobius"/>
    </source>
</evidence>
<comment type="caution">
    <text evidence="2">The sequence shown here is derived from an EMBL/GenBank/DDBJ whole genome shotgun (WGS) entry which is preliminary data.</text>
</comment>
<keyword evidence="1" id="KW-0472">Membrane</keyword>
<dbReference type="Proteomes" id="UP000323105">
    <property type="component" value="Unassembled WGS sequence"/>
</dbReference>
<organism evidence="2 3">
    <name type="scientific">Comamonas testosteroni</name>
    <name type="common">Pseudomonas testosteroni</name>
    <dbReference type="NCBI Taxonomy" id="285"/>
    <lineage>
        <taxon>Bacteria</taxon>
        <taxon>Pseudomonadati</taxon>
        <taxon>Pseudomonadota</taxon>
        <taxon>Betaproteobacteria</taxon>
        <taxon>Burkholderiales</taxon>
        <taxon>Comamonadaceae</taxon>
        <taxon>Comamonas</taxon>
    </lineage>
</organism>
<sequence length="72" mass="7982">MPTRWVVEVLDIVEHVGASLLPAAVTFLAVRSVFIELKKLSMAELSQTSPALLMLWVMPCSSSNCWKCALVY</sequence>
<proteinExistence type="predicted"/>
<keyword evidence="1" id="KW-1133">Transmembrane helix</keyword>
<protein>
    <submittedName>
        <fullName evidence="2">Uncharacterized protein</fullName>
    </submittedName>
</protein>
<evidence type="ECO:0000313" key="2">
    <source>
        <dbReference type="EMBL" id="GEQ77888.1"/>
    </source>
</evidence>
<dbReference type="AlphaFoldDB" id="A0A5A7MJ90"/>
<name>A0A5A7MJ90_COMTE</name>
<feature type="transmembrane region" description="Helical" evidence="1">
    <location>
        <begin position="12"/>
        <end position="34"/>
    </location>
</feature>
<dbReference type="EMBL" id="BKBW01000020">
    <property type="protein sequence ID" value="GEQ77888.1"/>
    <property type="molecule type" value="Genomic_DNA"/>
</dbReference>
<accession>A0A5A7MJ90</accession>